<sequence length="574" mass="65076">MRGRPLGERGDLWPVVSKRKASQGWMSIPEKPLPWTLNGSGLVQAREVKVSTRHGDVSCTSPFNERHPESESSDGTDSLDGRDGQTVEVAGRAREGLKSDRAASYIILSRVTHVNLGKGEGPVKNTRERGSMDNWKVDPPTFSTSRTKSCLVETTSLMELDRFEFEQEMNSQYSPAVPDSFERKPDFSKTFHCVRQLTEMPAPYCGERMVFPTTRPLNNRFDMARQPRANTFDSSRARSELHRSGVQVPSPVVEEQNGPEIHGVHRERRSPRISSALPRRHTLMDVSVQSPMGSLLEIRSPEDFSSHNPLDTSSTVPASGMFGSKDEQENAAWGHSSDLRSHPTRVAKGALLVESVGVTIRKELDRLGDMLPHVRMNDGTSALENLTWWLPGLLSLFKDVVSADRLILFKELMPGRDGPAFLQQRELLGKIKAVSDTLIFLIRIRPSIDKTDYRLRLLDLSFEYITVLTTYLDRRGQAITKSLLLLDDMKAIGIMRNYLKFMMKFERGRLHLILDSADPGTAQILRSHLVRYYPMLQSKKWYRRRMEAYEEAIGKVRAEVRSPPKFWSRRLVGS</sequence>
<proteinExistence type="predicted"/>
<accession>A0A7S1T8H9</accession>
<feature type="region of interest" description="Disordered" evidence="1">
    <location>
        <begin position="52"/>
        <end position="83"/>
    </location>
</feature>
<dbReference type="EMBL" id="HBGH01003449">
    <property type="protein sequence ID" value="CAD9228804.1"/>
    <property type="molecule type" value="Transcribed_RNA"/>
</dbReference>
<evidence type="ECO:0000256" key="1">
    <source>
        <dbReference type="SAM" id="MobiDB-lite"/>
    </source>
</evidence>
<feature type="region of interest" description="Disordered" evidence="1">
    <location>
        <begin position="303"/>
        <end position="340"/>
    </location>
</feature>
<organism evidence="2">
    <name type="scientific">Compsopogon caeruleus</name>
    <dbReference type="NCBI Taxonomy" id="31354"/>
    <lineage>
        <taxon>Eukaryota</taxon>
        <taxon>Rhodophyta</taxon>
        <taxon>Compsopogonophyceae</taxon>
        <taxon>Compsopogonales</taxon>
        <taxon>Compsopogonaceae</taxon>
        <taxon>Compsopogon</taxon>
    </lineage>
</organism>
<evidence type="ECO:0000313" key="2">
    <source>
        <dbReference type="EMBL" id="CAD9228804.1"/>
    </source>
</evidence>
<gene>
    <name evidence="2" type="ORF">CCAE0312_LOCUS1875</name>
</gene>
<protein>
    <submittedName>
        <fullName evidence="2">Uncharacterized protein</fullName>
    </submittedName>
</protein>
<feature type="region of interest" description="Disordered" evidence="1">
    <location>
        <begin position="118"/>
        <end position="144"/>
    </location>
</feature>
<name>A0A7S1T8H9_9RHOD</name>
<feature type="compositionally biased region" description="Polar residues" evidence="1">
    <location>
        <begin position="306"/>
        <end position="317"/>
    </location>
</feature>
<reference evidence="2" key="1">
    <citation type="submission" date="2021-01" db="EMBL/GenBank/DDBJ databases">
        <authorList>
            <person name="Corre E."/>
            <person name="Pelletier E."/>
            <person name="Niang G."/>
            <person name="Scheremetjew M."/>
            <person name="Finn R."/>
            <person name="Kale V."/>
            <person name="Holt S."/>
            <person name="Cochrane G."/>
            <person name="Meng A."/>
            <person name="Brown T."/>
            <person name="Cohen L."/>
        </authorList>
    </citation>
    <scope>NUCLEOTIDE SEQUENCE</scope>
    <source>
        <strain evidence="2">SAG 36.94</strain>
    </source>
</reference>
<dbReference type="AlphaFoldDB" id="A0A7S1T8H9"/>